<dbReference type="InterPro" id="IPR006059">
    <property type="entry name" value="SBP"/>
</dbReference>
<dbReference type="Pfam" id="PF01547">
    <property type="entry name" value="SBP_bac_1"/>
    <property type="match status" value="1"/>
</dbReference>
<evidence type="ECO:0000256" key="2">
    <source>
        <dbReference type="ARBA" id="ARBA00022729"/>
    </source>
</evidence>
<sequence length="477" mass="53238">MDAAIIYWGRIFMKKKLVSIPALFSAVLLVSTLSGCGGAEPAKTDNAAAAGQPAQKTAPSEPSASSQIKPAKITWWAAWAEDQGPAEMIKKFNQKYPQIKVEYVQFTNSDEGNVKVDTSLVAGQQIDVFFNYGLPRLEARAKKGVLQDLNEFLTKDKVDVAGEFGQETFQIDGKYYGLPATSLIDAVFINKKMLDAAGLKVPERWTLDEYAEYAKALTKGEGSSKIYGSSDYLSNYYWTNPVRGLLGSNAWYKSDGTSNFDHPAYKKALEFKNKIENVDKYQYPYTEYKSTKSSTNELFIQGKMAMAVNSNSVARFISNTKDYPRDFLVTVAPLPTLEKDQKEVYTNGLRHFGYLAMNKNTKEKEASWLFLKWLSTEGSVDLAQVGHIPTWKKNNKDAIAAIMLGPNADKVVDVETFKRVILNYDAKSYTDTIYTAYNEVNKILQDEAEKALFGISSIDDALKEMKKKADQAIKAAK</sequence>
<evidence type="ECO:0000313" key="7">
    <source>
        <dbReference type="EMBL" id="TBL79360.1"/>
    </source>
</evidence>
<keyword evidence="1" id="KW-1003">Cell membrane</keyword>
<gene>
    <name evidence="7" type="ORF">EYB31_10605</name>
</gene>
<reference evidence="7 8" key="1">
    <citation type="submission" date="2019-02" db="EMBL/GenBank/DDBJ databases">
        <title>Paenibacillus sp. nov., isolated from surface-sterilized tissue of Thalictrum simplex L.</title>
        <authorList>
            <person name="Tuo L."/>
        </authorList>
    </citation>
    <scope>NUCLEOTIDE SEQUENCE [LARGE SCALE GENOMIC DNA]</scope>
    <source>
        <strain evidence="7 8">N2SHLJ1</strain>
    </source>
</reference>
<keyword evidence="2" id="KW-0732">Signal</keyword>
<evidence type="ECO:0000256" key="6">
    <source>
        <dbReference type="SAM" id="MobiDB-lite"/>
    </source>
</evidence>
<feature type="compositionally biased region" description="Low complexity" evidence="6">
    <location>
        <begin position="47"/>
        <end position="59"/>
    </location>
</feature>
<proteinExistence type="predicted"/>
<name>A0A4Q9DU24_9BACL</name>
<dbReference type="PANTHER" id="PTHR43649">
    <property type="entry name" value="ARABINOSE-BINDING PROTEIN-RELATED"/>
    <property type="match status" value="1"/>
</dbReference>
<dbReference type="OrthoDB" id="2643984at2"/>
<evidence type="ECO:0000313" key="8">
    <source>
        <dbReference type="Proteomes" id="UP000293142"/>
    </source>
</evidence>
<feature type="region of interest" description="Disordered" evidence="6">
    <location>
        <begin position="41"/>
        <end position="68"/>
    </location>
</feature>
<dbReference type="PANTHER" id="PTHR43649:SF33">
    <property type="entry name" value="POLYGALACTURONAN_RHAMNOGALACTURONAN-BINDING PROTEIN YTCQ"/>
    <property type="match status" value="1"/>
</dbReference>
<organism evidence="7 8">
    <name type="scientific">Paenibacillus thalictri</name>
    <dbReference type="NCBI Taxonomy" id="2527873"/>
    <lineage>
        <taxon>Bacteria</taxon>
        <taxon>Bacillati</taxon>
        <taxon>Bacillota</taxon>
        <taxon>Bacilli</taxon>
        <taxon>Bacillales</taxon>
        <taxon>Paenibacillaceae</taxon>
        <taxon>Paenibacillus</taxon>
    </lineage>
</organism>
<evidence type="ECO:0000256" key="1">
    <source>
        <dbReference type="ARBA" id="ARBA00022475"/>
    </source>
</evidence>
<keyword evidence="4" id="KW-0564">Palmitate</keyword>
<evidence type="ECO:0000256" key="5">
    <source>
        <dbReference type="ARBA" id="ARBA00023288"/>
    </source>
</evidence>
<dbReference type="InterPro" id="IPR050490">
    <property type="entry name" value="Bact_solute-bd_prot1"/>
</dbReference>
<evidence type="ECO:0000256" key="4">
    <source>
        <dbReference type="ARBA" id="ARBA00023139"/>
    </source>
</evidence>
<keyword evidence="5" id="KW-0449">Lipoprotein</keyword>
<dbReference type="AlphaFoldDB" id="A0A4Q9DU24"/>
<protein>
    <submittedName>
        <fullName evidence="7">Extracellular solute-binding protein</fullName>
    </submittedName>
</protein>
<dbReference type="Proteomes" id="UP000293142">
    <property type="component" value="Unassembled WGS sequence"/>
</dbReference>
<dbReference type="EMBL" id="SIRE01000007">
    <property type="protein sequence ID" value="TBL79360.1"/>
    <property type="molecule type" value="Genomic_DNA"/>
</dbReference>
<dbReference type="Gene3D" id="3.40.190.10">
    <property type="entry name" value="Periplasmic binding protein-like II"/>
    <property type="match status" value="1"/>
</dbReference>
<keyword evidence="3" id="KW-0472">Membrane</keyword>
<comment type="caution">
    <text evidence="7">The sequence shown here is derived from an EMBL/GenBank/DDBJ whole genome shotgun (WGS) entry which is preliminary data.</text>
</comment>
<accession>A0A4Q9DU24</accession>
<keyword evidence="8" id="KW-1185">Reference proteome</keyword>
<evidence type="ECO:0000256" key="3">
    <source>
        <dbReference type="ARBA" id="ARBA00023136"/>
    </source>
</evidence>
<dbReference type="SUPFAM" id="SSF53850">
    <property type="entry name" value="Periplasmic binding protein-like II"/>
    <property type="match status" value="1"/>
</dbReference>